<proteinExistence type="predicted"/>
<accession>A0A182IVI9</accession>
<sequence>MMVMLMMTMGWSVFCVPKLQRMQDSGDRRENKTTWPPPLVDGGIVVTVTVLAVTPVLPPLTDAEDAPPPAPAPPVSLGRGSTLTAFSMMSSPIFRMLMLLWLPAAVDTFSSWPAVPTTPTVPALPALTGVIVAPPLAIVAPAATVAAFSALSVLALSPMMVAVDVEGAEDGGGPDVEDEDV</sequence>
<dbReference type="EnsemblMetazoa" id="AATE006303-RA">
    <property type="protein sequence ID" value="AATE006303-PA.1"/>
    <property type="gene ID" value="AATE006303"/>
</dbReference>
<reference evidence="1" key="1">
    <citation type="submission" date="2022-08" db="UniProtKB">
        <authorList>
            <consortium name="EnsemblMetazoa"/>
        </authorList>
    </citation>
    <scope>IDENTIFICATION</scope>
    <source>
        <strain evidence="1">EBRO</strain>
    </source>
</reference>
<dbReference type="AlphaFoldDB" id="A0A182IVI9"/>
<dbReference type="VEuPathDB" id="VectorBase:AATE006303"/>
<protein>
    <submittedName>
        <fullName evidence="1">Uncharacterized protein</fullName>
    </submittedName>
</protein>
<name>A0A182IVI9_ANOAO</name>
<organism evidence="1">
    <name type="scientific">Anopheles atroparvus</name>
    <name type="common">European mosquito</name>
    <dbReference type="NCBI Taxonomy" id="41427"/>
    <lineage>
        <taxon>Eukaryota</taxon>
        <taxon>Metazoa</taxon>
        <taxon>Ecdysozoa</taxon>
        <taxon>Arthropoda</taxon>
        <taxon>Hexapoda</taxon>
        <taxon>Insecta</taxon>
        <taxon>Pterygota</taxon>
        <taxon>Neoptera</taxon>
        <taxon>Endopterygota</taxon>
        <taxon>Diptera</taxon>
        <taxon>Nematocera</taxon>
        <taxon>Culicoidea</taxon>
        <taxon>Culicidae</taxon>
        <taxon>Anophelinae</taxon>
        <taxon>Anopheles</taxon>
    </lineage>
</organism>
<evidence type="ECO:0000313" key="1">
    <source>
        <dbReference type="EnsemblMetazoa" id="AATE006303-PA.1"/>
    </source>
</evidence>